<evidence type="ECO:0000256" key="7">
    <source>
        <dbReference type="ARBA" id="ARBA00022801"/>
    </source>
</evidence>
<keyword evidence="3 13" id="KW-0540">Nuclease</keyword>
<keyword evidence="6 13" id="KW-0227">DNA damage</keyword>
<dbReference type="EC" id="3.1.21.10" evidence="13 14"/>
<dbReference type="HAMAP" id="MF_00034">
    <property type="entry name" value="RuvC"/>
    <property type="match status" value="1"/>
</dbReference>
<dbReference type="NCBIfam" id="TIGR00228">
    <property type="entry name" value="ruvC"/>
    <property type="match status" value="1"/>
</dbReference>
<dbReference type="PANTHER" id="PTHR30194">
    <property type="entry name" value="CROSSOVER JUNCTION ENDODEOXYRIBONUCLEASE RUVC"/>
    <property type="match status" value="1"/>
</dbReference>
<evidence type="ECO:0000256" key="3">
    <source>
        <dbReference type="ARBA" id="ARBA00022722"/>
    </source>
</evidence>
<feature type="binding site" evidence="13">
    <location>
        <position position="139"/>
    </location>
    <ligand>
        <name>Mg(2+)</name>
        <dbReference type="ChEBI" id="CHEBI:18420"/>
        <label>1</label>
    </ligand>
</feature>
<feature type="active site" evidence="13">
    <location>
        <position position="7"/>
    </location>
</feature>
<accession>A0A7R6PPL8</accession>
<feature type="binding site" evidence="13">
    <location>
        <position position="7"/>
    </location>
    <ligand>
        <name>Mg(2+)</name>
        <dbReference type="ChEBI" id="CHEBI:18420"/>
        <label>1</label>
    </ligand>
</feature>
<dbReference type="SUPFAM" id="SSF53098">
    <property type="entry name" value="Ribonuclease H-like"/>
    <property type="match status" value="1"/>
</dbReference>
<proteinExistence type="inferred from homology"/>
<dbReference type="GO" id="GO:0000287">
    <property type="term" value="F:magnesium ion binding"/>
    <property type="evidence" value="ECO:0007669"/>
    <property type="project" value="UniProtKB-UniRule"/>
</dbReference>
<dbReference type="GO" id="GO:0005737">
    <property type="term" value="C:cytoplasm"/>
    <property type="evidence" value="ECO:0007669"/>
    <property type="project" value="UniProtKB-SubCell"/>
</dbReference>
<evidence type="ECO:0000256" key="8">
    <source>
        <dbReference type="ARBA" id="ARBA00022842"/>
    </source>
</evidence>
<feature type="binding site" evidence="13">
    <location>
        <position position="66"/>
    </location>
    <ligand>
        <name>Mg(2+)</name>
        <dbReference type="ChEBI" id="CHEBI:18420"/>
        <label>2</label>
    </ligand>
</feature>
<dbReference type="InterPro" id="IPR020563">
    <property type="entry name" value="X-over_junc_endoDNase_Mg_BS"/>
</dbReference>
<dbReference type="PRINTS" id="PR00696">
    <property type="entry name" value="RSOLVASERUVC"/>
</dbReference>
<dbReference type="PANTHER" id="PTHR30194:SF3">
    <property type="entry name" value="CROSSOVER JUNCTION ENDODEOXYRIBONUCLEASE RUVC"/>
    <property type="match status" value="1"/>
</dbReference>
<dbReference type="GO" id="GO:0006310">
    <property type="term" value="P:DNA recombination"/>
    <property type="evidence" value="ECO:0007669"/>
    <property type="project" value="UniProtKB-UniRule"/>
</dbReference>
<dbReference type="KEGG" id="thyd:TTHT_0441"/>
<evidence type="ECO:0000256" key="9">
    <source>
        <dbReference type="ARBA" id="ARBA00023125"/>
    </source>
</evidence>
<dbReference type="AlphaFoldDB" id="A0A7R6PPL8"/>
<dbReference type="InterPro" id="IPR002176">
    <property type="entry name" value="X-over_junc_endoDNase_RuvC"/>
</dbReference>
<reference evidence="15 16" key="1">
    <citation type="journal article" date="2012" name="Extremophiles">
        <title>Thermotomaculum hydrothermale gen. nov., sp. nov., a novel heterotrophic thermophile within the phylum Acidobacteria from a deep-sea hydrothermal vent chimney in the Southern Okinawa Trough.</title>
        <authorList>
            <person name="Izumi H."/>
            <person name="Nunoura T."/>
            <person name="Miyazaki M."/>
            <person name="Mino S."/>
            <person name="Toki T."/>
            <person name="Takai K."/>
            <person name="Sako Y."/>
            <person name="Sawabe T."/>
            <person name="Nakagawa S."/>
        </authorList>
    </citation>
    <scope>NUCLEOTIDE SEQUENCE [LARGE SCALE GENOMIC DNA]</scope>
    <source>
        <strain evidence="15 16">AC55</strain>
    </source>
</reference>
<comment type="subunit">
    <text evidence="13">Homodimer which binds Holliday junction (HJ) DNA. The HJ becomes 2-fold symmetrical on binding to RuvC with unstacked arms; it has a different conformation from HJ DNA in complex with RuvA. In the full resolvosome a probable DNA-RuvA(4)-RuvB(12)-RuvC(2) complex forms which resolves the HJ.</text>
</comment>
<organism evidence="15 16">
    <name type="scientific">Thermotomaculum hydrothermale</name>
    <dbReference type="NCBI Taxonomy" id="981385"/>
    <lineage>
        <taxon>Bacteria</taxon>
        <taxon>Pseudomonadati</taxon>
        <taxon>Acidobacteriota</taxon>
        <taxon>Holophagae</taxon>
        <taxon>Thermotomaculales</taxon>
        <taxon>Thermotomaculaceae</taxon>
        <taxon>Thermotomaculum</taxon>
    </lineage>
</organism>
<dbReference type="Pfam" id="PF02075">
    <property type="entry name" value="RuvC"/>
    <property type="match status" value="1"/>
</dbReference>
<evidence type="ECO:0000256" key="12">
    <source>
        <dbReference type="ARBA" id="ARBA00029354"/>
    </source>
</evidence>
<dbReference type="GO" id="GO:0006281">
    <property type="term" value="P:DNA repair"/>
    <property type="evidence" value="ECO:0007669"/>
    <property type="project" value="UniProtKB-UniRule"/>
</dbReference>
<keyword evidence="7 13" id="KW-0378">Hydrolase</keyword>
<comment type="function">
    <text evidence="13">The RuvA-RuvB-RuvC complex processes Holliday junction (HJ) DNA during genetic recombination and DNA repair. Endonuclease that resolves HJ intermediates. Cleaves cruciform DNA by making single-stranded nicks across the HJ at symmetrical positions within the homologous arms, yielding a 5'-phosphate and a 3'-hydroxyl group; requires a central core of homology in the junction. The consensus cleavage sequence is 5'-(A/T)TT(C/G)-3'. Cleavage occurs on the 3'-side of the TT dinucleotide at the point of strand exchange. HJ branch migration catalyzed by RuvA-RuvB allows RuvC to scan DNA until it finds its consensus sequence, where it cleaves and resolves the cruciform DNA.</text>
</comment>
<evidence type="ECO:0000256" key="11">
    <source>
        <dbReference type="ARBA" id="ARBA00023204"/>
    </source>
</evidence>
<dbReference type="GO" id="GO:0048476">
    <property type="term" value="C:Holliday junction resolvase complex"/>
    <property type="evidence" value="ECO:0007669"/>
    <property type="project" value="UniProtKB-UniRule"/>
</dbReference>
<protein>
    <recommendedName>
        <fullName evidence="13 14">Crossover junction endodeoxyribonuclease RuvC</fullName>
        <ecNumber evidence="13 14">3.1.21.10</ecNumber>
    </recommendedName>
    <alternativeName>
        <fullName evidence="13">Holliday junction nuclease RuvC</fullName>
    </alternativeName>
    <alternativeName>
        <fullName evidence="13">Holliday junction resolvase RuvC</fullName>
    </alternativeName>
</protein>
<dbReference type="GO" id="GO:0003677">
    <property type="term" value="F:DNA binding"/>
    <property type="evidence" value="ECO:0007669"/>
    <property type="project" value="UniProtKB-KW"/>
</dbReference>
<dbReference type="InterPro" id="IPR036397">
    <property type="entry name" value="RNaseH_sf"/>
</dbReference>
<comment type="similarity">
    <text evidence="1 13">Belongs to the RuvC family.</text>
</comment>
<dbReference type="Gene3D" id="3.30.420.10">
    <property type="entry name" value="Ribonuclease H-like superfamily/Ribonuclease H"/>
    <property type="match status" value="1"/>
</dbReference>
<evidence type="ECO:0000256" key="10">
    <source>
        <dbReference type="ARBA" id="ARBA00023172"/>
    </source>
</evidence>
<evidence type="ECO:0000256" key="13">
    <source>
        <dbReference type="HAMAP-Rule" id="MF_00034"/>
    </source>
</evidence>
<evidence type="ECO:0000313" key="15">
    <source>
        <dbReference type="EMBL" id="BBB32036.1"/>
    </source>
</evidence>
<keyword evidence="4 13" id="KW-0479">Metal-binding</keyword>
<keyword evidence="8 13" id="KW-0460">Magnesium</keyword>
<evidence type="ECO:0000256" key="5">
    <source>
        <dbReference type="ARBA" id="ARBA00022759"/>
    </source>
</evidence>
<feature type="active site" evidence="13">
    <location>
        <position position="139"/>
    </location>
</feature>
<keyword evidence="16" id="KW-1185">Reference proteome</keyword>
<dbReference type="Proteomes" id="UP000595564">
    <property type="component" value="Chromosome"/>
</dbReference>
<dbReference type="GO" id="GO:0008821">
    <property type="term" value="F:crossover junction DNA endonuclease activity"/>
    <property type="evidence" value="ECO:0007669"/>
    <property type="project" value="UniProtKB-UniRule"/>
</dbReference>
<sequence length="157" mass="17465">MRIIGVDPGTKVTGVGIIDVNDGGDFSPVFFAPLKFKDNLDNVIFQFFTQLKDIVEEYKPDIAVIEDIFYAVNIKSTIMLAHLRGSAITLFKLNNMPVYSYTPLDVKKTIAGYGRAEKEQVKFLVEHLLNIDLNGYPLDVSDALALAICHANYAMFG</sequence>
<keyword evidence="5 13" id="KW-0255">Endonuclease</keyword>
<dbReference type="CDD" id="cd16962">
    <property type="entry name" value="RuvC"/>
    <property type="match status" value="1"/>
</dbReference>
<dbReference type="InterPro" id="IPR012337">
    <property type="entry name" value="RNaseH-like_sf"/>
</dbReference>
<comment type="catalytic activity">
    <reaction evidence="12 13">
        <text>Endonucleolytic cleavage at a junction such as a reciprocal single-stranded crossover between two homologous DNA duplexes (Holliday junction).</text>
        <dbReference type="EC" id="3.1.21.10"/>
    </reaction>
</comment>
<evidence type="ECO:0000256" key="4">
    <source>
        <dbReference type="ARBA" id="ARBA00022723"/>
    </source>
</evidence>
<comment type="subcellular location">
    <subcellularLocation>
        <location evidence="13">Cytoplasm</location>
    </subcellularLocation>
</comment>
<evidence type="ECO:0000256" key="1">
    <source>
        <dbReference type="ARBA" id="ARBA00009518"/>
    </source>
</evidence>
<dbReference type="FunFam" id="3.30.420.10:FF:000002">
    <property type="entry name" value="Crossover junction endodeoxyribonuclease RuvC"/>
    <property type="match status" value="1"/>
</dbReference>
<keyword evidence="11 13" id="KW-0234">DNA repair</keyword>
<name>A0A7R6PPL8_9BACT</name>
<feature type="active site" evidence="13">
    <location>
        <position position="66"/>
    </location>
</feature>
<evidence type="ECO:0000256" key="14">
    <source>
        <dbReference type="NCBIfam" id="TIGR00228"/>
    </source>
</evidence>
<keyword evidence="10 13" id="KW-0233">DNA recombination</keyword>
<keyword evidence="9 13" id="KW-0238">DNA-binding</keyword>
<gene>
    <name evidence="13" type="primary">ruvC</name>
    <name evidence="15" type="ORF">TTHT_0441</name>
</gene>
<evidence type="ECO:0000256" key="6">
    <source>
        <dbReference type="ARBA" id="ARBA00022763"/>
    </source>
</evidence>
<dbReference type="EMBL" id="AP017470">
    <property type="protein sequence ID" value="BBB32036.1"/>
    <property type="molecule type" value="Genomic_DNA"/>
</dbReference>
<evidence type="ECO:0000313" key="16">
    <source>
        <dbReference type="Proteomes" id="UP000595564"/>
    </source>
</evidence>
<comment type="cofactor">
    <cofactor evidence="13">
        <name>Mg(2+)</name>
        <dbReference type="ChEBI" id="CHEBI:18420"/>
    </cofactor>
    <text evidence="13">Binds 2 Mg(2+) ion per subunit.</text>
</comment>
<keyword evidence="2 13" id="KW-0963">Cytoplasm</keyword>
<dbReference type="RefSeq" id="WP_201328375.1">
    <property type="nucleotide sequence ID" value="NZ_AP017470.1"/>
</dbReference>
<evidence type="ECO:0000256" key="2">
    <source>
        <dbReference type="ARBA" id="ARBA00022490"/>
    </source>
</evidence>
<dbReference type="PROSITE" id="PS01321">
    <property type="entry name" value="RUVC"/>
    <property type="match status" value="1"/>
</dbReference>